<feature type="domain" description="SMODS and SLOG-associating 2TM effector" evidence="2">
    <location>
        <begin position="162"/>
        <end position="287"/>
    </location>
</feature>
<sequence length="300" mass="31638">MQGEATGPAEVQRVWDRQSVWSQSADRLNRLIGRTRLASLVLGAAAAVMGAAAAQTMDFGLLGELLAFGAAVAAALVPLTARSAGPDAVRDWTRLRSISEALKSEVYVHLAGVGRYRGATGPGPLLDEAERIEADGADLLPRLTGIEPVTRTPPAVSGIGSYVTERIQGQLDGYYRPKALRMGRSVRIVRRIEAALGAAGAVAGAVAGTFQVGEIAAWVAVFAMLAAAVGTHAAAAKYEYRQLEYTRTAEQLTRLLARRERNAPSTADDDAFVAECELVISAQNEAWMAKVSGNDAPALP</sequence>
<dbReference type="InterPro" id="IPR040884">
    <property type="entry name" value="SLATT_1"/>
</dbReference>
<feature type="transmembrane region" description="Helical" evidence="1">
    <location>
        <begin position="188"/>
        <end position="209"/>
    </location>
</feature>
<evidence type="ECO:0000313" key="3">
    <source>
        <dbReference type="EMBL" id="SNT54011.1"/>
    </source>
</evidence>
<dbReference type="AlphaFoldDB" id="A0A239NGJ3"/>
<keyword evidence="1" id="KW-0812">Transmembrane</keyword>
<organism evidence="3 4">
    <name type="scientific">Actinomadura meyerae</name>
    <dbReference type="NCBI Taxonomy" id="240840"/>
    <lineage>
        <taxon>Bacteria</taxon>
        <taxon>Bacillati</taxon>
        <taxon>Actinomycetota</taxon>
        <taxon>Actinomycetes</taxon>
        <taxon>Streptosporangiales</taxon>
        <taxon>Thermomonosporaceae</taxon>
        <taxon>Actinomadura</taxon>
    </lineage>
</organism>
<feature type="transmembrane region" description="Helical" evidence="1">
    <location>
        <begin position="215"/>
        <end position="235"/>
    </location>
</feature>
<dbReference type="InterPro" id="IPR025325">
    <property type="entry name" value="DUF4231"/>
</dbReference>
<dbReference type="NCBIfam" id="NF033634">
    <property type="entry name" value="SLATT_1"/>
    <property type="match status" value="1"/>
</dbReference>
<proteinExistence type="predicted"/>
<keyword evidence="1" id="KW-0472">Membrane</keyword>
<evidence type="ECO:0000313" key="4">
    <source>
        <dbReference type="Proteomes" id="UP000198318"/>
    </source>
</evidence>
<protein>
    <recommendedName>
        <fullName evidence="2">SMODS and SLOG-associating 2TM effector domain-containing protein</fullName>
    </recommendedName>
</protein>
<dbReference type="Pfam" id="PF18181">
    <property type="entry name" value="SLATT_1"/>
    <property type="match status" value="1"/>
</dbReference>
<keyword evidence="1" id="KW-1133">Transmembrane helix</keyword>
<reference evidence="3 4" key="1">
    <citation type="submission" date="2017-06" db="EMBL/GenBank/DDBJ databases">
        <authorList>
            <person name="Kim H.J."/>
            <person name="Triplett B.A."/>
        </authorList>
    </citation>
    <scope>NUCLEOTIDE SEQUENCE [LARGE SCALE GENOMIC DNA]</scope>
    <source>
        <strain evidence="3 4">DSM 44715</strain>
    </source>
</reference>
<accession>A0A239NGJ3</accession>
<evidence type="ECO:0000256" key="1">
    <source>
        <dbReference type="SAM" id="Phobius"/>
    </source>
</evidence>
<gene>
    <name evidence="3" type="ORF">SAMN05443665_104121</name>
</gene>
<evidence type="ECO:0000259" key="2">
    <source>
        <dbReference type="Pfam" id="PF18181"/>
    </source>
</evidence>
<feature type="transmembrane region" description="Helical" evidence="1">
    <location>
        <begin position="37"/>
        <end position="55"/>
    </location>
</feature>
<dbReference type="Proteomes" id="UP000198318">
    <property type="component" value="Unassembled WGS sequence"/>
</dbReference>
<dbReference type="EMBL" id="FZOR01000041">
    <property type="protein sequence ID" value="SNT54011.1"/>
    <property type="molecule type" value="Genomic_DNA"/>
</dbReference>
<keyword evidence="4" id="KW-1185">Reference proteome</keyword>
<name>A0A239NGJ3_9ACTN</name>
<dbReference type="RefSeq" id="WP_179271793.1">
    <property type="nucleotide sequence ID" value="NZ_FZOR01000041.1"/>
</dbReference>
<feature type="transmembrane region" description="Helical" evidence="1">
    <location>
        <begin position="61"/>
        <end position="81"/>
    </location>
</feature>
<dbReference type="Pfam" id="PF14015">
    <property type="entry name" value="DUF4231"/>
    <property type="match status" value="1"/>
</dbReference>